<name>A0ABN8BQY9_9LACO</name>
<dbReference type="RefSeq" id="WP_230099215.1">
    <property type="nucleotide sequence ID" value="NZ_CAKKNT010000027.1"/>
</dbReference>
<keyword evidence="1" id="KW-0732">Signal</keyword>
<dbReference type="EMBL" id="CAKKNT010000027">
    <property type="protein sequence ID" value="CAH0419170.1"/>
    <property type="molecule type" value="Genomic_DNA"/>
</dbReference>
<dbReference type="Gene3D" id="1.20.1270.90">
    <property type="entry name" value="AF1782-like"/>
    <property type="match status" value="2"/>
</dbReference>
<evidence type="ECO:0000313" key="2">
    <source>
        <dbReference type="EMBL" id="CAH0419170.1"/>
    </source>
</evidence>
<protein>
    <submittedName>
        <fullName evidence="2">Uncharacterized protein</fullName>
    </submittedName>
</protein>
<accession>A0ABN8BQY9</accession>
<evidence type="ECO:0000256" key="1">
    <source>
        <dbReference type="SAM" id="SignalP"/>
    </source>
</evidence>
<sequence>MKRAIPLAKIANRGLLISVSTLLALSSSNLTHHATGTTAITAHAAIQNPRQALQNAINAGKQYTRKYYTVVTFNRLQQALIQAEITNNNPRSTAAQLNSALLNLNNAMAHIGRIPVAPIAPGIKVNLQNALVRAQAFTPKYYTSTSYGRLKQAINDAQAVLYFWPATASQYVTYTNALNNAMQTIERLPADKTDLVATINATKQFTLAFYTSASVAKLQTALNNAMQINNNSNVQMWKVLQATSNLQAAMQQMTRQPRTRVELTSLLQQATQIVKFPGAWKVKATDKFGTWYTQASVSAVANQLPMAMQAYTNRQASVADVTNAYIWLTKTLANLEPVTGPFTLQQPAPITMSLLTFKNNPTIFTLPSMSGSNGQVQAGNINWHVNVTTMINGQQYNLITNLTNALKVMTPGQYTLTYMVSGGTGNTAVTNTITRVLNLTADGQNNFNNPTYHFGLAPTTTITRDSNMYSTLPYAQLAANPALYDNNNALVDPQAYRVNYQIMLGQQAYGLFDMAVDYALPGSYRVNFAATGVYTGRALTNFTQTMNLNATDNRNVINPNANYQFVGLTPATVSGSDYQTILKSGDNGDASFDPFYGVGLVDAHQQAVTNYGTVNVYSDWAKLDFGQGNYNTPGQYQVKYYAIAADGHMVATGTRSITIIN</sequence>
<organism evidence="2 3">
    <name type="scientific">Periweissella ghanensis</name>
    <dbReference type="NCBI Taxonomy" id="467997"/>
    <lineage>
        <taxon>Bacteria</taxon>
        <taxon>Bacillati</taxon>
        <taxon>Bacillota</taxon>
        <taxon>Bacilli</taxon>
        <taxon>Lactobacillales</taxon>
        <taxon>Lactobacillaceae</taxon>
        <taxon>Periweissella</taxon>
    </lineage>
</organism>
<gene>
    <name evidence="2" type="ORF">WGH24286_01617</name>
</gene>
<keyword evidence="3" id="KW-1185">Reference proteome</keyword>
<evidence type="ECO:0000313" key="3">
    <source>
        <dbReference type="Proteomes" id="UP000789719"/>
    </source>
</evidence>
<dbReference type="Proteomes" id="UP000789719">
    <property type="component" value="Unassembled WGS sequence"/>
</dbReference>
<dbReference type="Gene3D" id="1.20.1270.70">
    <property type="entry name" value="Designed single chain three-helix bundle"/>
    <property type="match status" value="1"/>
</dbReference>
<comment type="caution">
    <text evidence="2">The sequence shown here is derived from an EMBL/GenBank/DDBJ whole genome shotgun (WGS) entry which is preliminary data.</text>
</comment>
<reference evidence="2 3" key="1">
    <citation type="submission" date="2021-11" db="EMBL/GenBank/DDBJ databases">
        <authorList>
            <person name="Depoorter E."/>
        </authorList>
    </citation>
    <scope>NUCLEOTIDE SEQUENCE [LARGE SCALE GENOMIC DNA]</scope>
    <source>
        <strain evidence="2 3">LMG 24286</strain>
    </source>
</reference>
<feature type="signal peptide" evidence="1">
    <location>
        <begin position="1"/>
        <end position="34"/>
    </location>
</feature>
<proteinExistence type="predicted"/>
<feature type="chain" id="PRO_5045435775" evidence="1">
    <location>
        <begin position="35"/>
        <end position="661"/>
    </location>
</feature>